<dbReference type="Proteomes" id="UP000247702">
    <property type="component" value="Unassembled WGS sequence"/>
</dbReference>
<keyword evidence="4" id="KW-1185">Reference proteome</keyword>
<protein>
    <recommendedName>
        <fullName evidence="1">General transcription and DNA repair factor IIH subunit TFB5</fullName>
    </recommendedName>
</protein>
<name>A0A2Z6SA18_9GLOM</name>
<evidence type="ECO:0000256" key="1">
    <source>
        <dbReference type="RuleBase" id="RU368032"/>
    </source>
</evidence>
<comment type="similarity">
    <text evidence="1">Belongs to the TFB5 family.</text>
</comment>
<feature type="signal peptide" evidence="2">
    <location>
        <begin position="1"/>
        <end position="22"/>
    </location>
</feature>
<proteinExistence type="inferred from homology"/>
<dbReference type="SUPFAM" id="SSF142897">
    <property type="entry name" value="TFB5-like"/>
    <property type="match status" value="1"/>
</dbReference>
<dbReference type="EMBL" id="BEXD01004074">
    <property type="protein sequence ID" value="GBC06440.1"/>
    <property type="molecule type" value="Genomic_DNA"/>
</dbReference>
<feature type="chain" id="PRO_5016395203" description="General transcription and DNA repair factor IIH subunit TFB5" evidence="2">
    <location>
        <begin position="23"/>
        <end position="83"/>
    </location>
</feature>
<evidence type="ECO:0000313" key="4">
    <source>
        <dbReference type="Proteomes" id="UP000247702"/>
    </source>
</evidence>
<comment type="function">
    <text evidence="1">In NER, TFIIH acts by opening DNA around the lesion to allow the excision of the damaged oligonucleotide and its replacement by a new DNA fragment. In transcription, TFIIH has an essential role in transcription initiation. When the pre-initiation complex (PIC) has been established, TFIIH is required for promoter opening and promoter escape.</text>
</comment>
<keyword evidence="1" id="KW-0804">Transcription</keyword>
<dbReference type="Pfam" id="PF06331">
    <property type="entry name" value="Tfb5"/>
    <property type="match status" value="1"/>
</dbReference>
<dbReference type="SMART" id="SM01395">
    <property type="entry name" value="Tbf5"/>
    <property type="match status" value="1"/>
</dbReference>
<evidence type="ECO:0000256" key="2">
    <source>
        <dbReference type="SAM" id="SignalP"/>
    </source>
</evidence>
<keyword evidence="1" id="KW-0227">DNA damage</keyword>
<comment type="caution">
    <text evidence="3">The sequence shown here is derived from an EMBL/GenBank/DDBJ whole genome shotgun (WGS) entry which is preliminary data.</text>
</comment>
<gene>
    <name evidence="3" type="ORF">RclHR1_06830008</name>
</gene>
<dbReference type="GO" id="GO:0006367">
    <property type="term" value="P:transcription initiation at RNA polymerase II promoter"/>
    <property type="evidence" value="ECO:0007669"/>
    <property type="project" value="UniProtKB-UniRule"/>
</dbReference>
<accession>A0A2Z6SA18</accession>
<comment type="subcellular location">
    <subcellularLocation>
        <location evidence="1">Nucleus</location>
    </subcellularLocation>
</comment>
<dbReference type="GO" id="GO:0006289">
    <property type="term" value="P:nucleotide-excision repair"/>
    <property type="evidence" value="ECO:0007669"/>
    <property type="project" value="InterPro"/>
</dbReference>
<keyword evidence="1" id="KW-0805">Transcription regulation</keyword>
<dbReference type="InterPro" id="IPR035935">
    <property type="entry name" value="TFB5-like_sf"/>
</dbReference>
<dbReference type="Gene3D" id="3.30.70.1220">
    <property type="entry name" value="TFB5-like"/>
    <property type="match status" value="1"/>
</dbReference>
<comment type="subunit">
    <text evidence="1">Component of the 7-subunit TFIIH core complex.</text>
</comment>
<reference evidence="3 4" key="1">
    <citation type="submission" date="2017-11" db="EMBL/GenBank/DDBJ databases">
        <title>The genome of Rhizophagus clarus HR1 reveals common genetic basis of auxotrophy among arbuscular mycorrhizal fungi.</title>
        <authorList>
            <person name="Kobayashi Y."/>
        </authorList>
    </citation>
    <scope>NUCLEOTIDE SEQUENCE [LARGE SCALE GENOMIC DNA]</scope>
    <source>
        <strain evidence="3 4">HR1</strain>
    </source>
</reference>
<organism evidence="3 4">
    <name type="scientific">Rhizophagus clarus</name>
    <dbReference type="NCBI Taxonomy" id="94130"/>
    <lineage>
        <taxon>Eukaryota</taxon>
        <taxon>Fungi</taxon>
        <taxon>Fungi incertae sedis</taxon>
        <taxon>Mucoromycota</taxon>
        <taxon>Glomeromycotina</taxon>
        <taxon>Glomeromycetes</taxon>
        <taxon>Glomerales</taxon>
        <taxon>Glomeraceae</taxon>
        <taxon>Rhizophagus</taxon>
    </lineage>
</organism>
<keyword evidence="1" id="KW-0539">Nucleus</keyword>
<keyword evidence="1" id="KW-0234">DNA repair</keyword>
<dbReference type="GO" id="GO:0000439">
    <property type="term" value="C:transcription factor TFIIH core complex"/>
    <property type="evidence" value="ECO:0007669"/>
    <property type="project" value="UniProtKB-UniRule"/>
</dbReference>
<dbReference type="AlphaFoldDB" id="A0A2Z6SA18"/>
<dbReference type="InterPro" id="IPR009400">
    <property type="entry name" value="TFIIH_TTDA/Tfb5"/>
</dbReference>
<sequence>MVRVVQALTFLVAFIGTHIKCSDDTIRQLLLFLNEKMNFIIEEDGLDLIVKSDQVEEIKIELERILEENRHATGVTSKTTSKD</sequence>
<keyword evidence="2" id="KW-0732">Signal</keyword>
<evidence type="ECO:0000313" key="3">
    <source>
        <dbReference type="EMBL" id="GBC06440.1"/>
    </source>
</evidence>